<organism evidence="1 2">
    <name type="scientific">Burkholderia multivorans</name>
    <dbReference type="NCBI Taxonomy" id="87883"/>
    <lineage>
        <taxon>Bacteria</taxon>
        <taxon>Pseudomonadati</taxon>
        <taxon>Pseudomonadota</taxon>
        <taxon>Betaproteobacteria</taxon>
        <taxon>Burkholderiales</taxon>
        <taxon>Burkholderiaceae</taxon>
        <taxon>Burkholderia</taxon>
        <taxon>Burkholderia cepacia complex</taxon>
    </lineage>
</organism>
<protein>
    <submittedName>
        <fullName evidence="1">Uncharacterized protein</fullName>
    </submittedName>
</protein>
<evidence type="ECO:0000313" key="1">
    <source>
        <dbReference type="EMBL" id="MBU9357253.1"/>
    </source>
</evidence>
<accession>A0AAP2HJF1</accession>
<dbReference type="AlphaFoldDB" id="A0AAP2HJF1"/>
<comment type="caution">
    <text evidence="1">The sequence shown here is derived from an EMBL/GenBank/DDBJ whole genome shotgun (WGS) entry which is preliminary data.</text>
</comment>
<dbReference type="Proteomes" id="UP001196915">
    <property type="component" value="Unassembled WGS sequence"/>
</dbReference>
<dbReference type="EMBL" id="JAHPMX010000005">
    <property type="protein sequence ID" value="MBU9357253.1"/>
    <property type="molecule type" value="Genomic_DNA"/>
</dbReference>
<name>A0AAP2HJF1_9BURK</name>
<evidence type="ECO:0000313" key="2">
    <source>
        <dbReference type="Proteomes" id="UP001196915"/>
    </source>
</evidence>
<proteinExistence type="predicted"/>
<sequence length="130" mass="14179">MVMHRRVQRNATDDSLAVISGVMSYLGARFMRLIVELNGVDPTTGEDVCLSKCEAGEYGHDFLLHKINPVLDEGAARYGGRLDSLRALHVELAVSISSDDESFRPAFSLDARTISKLSAAGAAFDFDPYV</sequence>
<reference evidence="1" key="1">
    <citation type="submission" date="2021-06" db="EMBL/GenBank/DDBJ databases">
        <title>A collection of bacterial strains from the Burkholderia cepacia Research Laboratory and Repository.</title>
        <authorList>
            <person name="Lipuma J."/>
            <person name="Spilker T."/>
        </authorList>
    </citation>
    <scope>NUCLEOTIDE SEQUENCE</scope>
    <source>
        <strain evidence="1">AU37435</strain>
    </source>
</reference>
<dbReference type="RefSeq" id="WP_217075883.1">
    <property type="nucleotide sequence ID" value="NZ_CAJHCY010000014.1"/>
</dbReference>
<gene>
    <name evidence="1" type="ORF">KTE52_13020</name>
</gene>